<keyword evidence="4" id="KW-0378">Hydrolase</keyword>
<evidence type="ECO:0000313" key="8">
    <source>
        <dbReference type="Proteomes" id="UP000319478"/>
    </source>
</evidence>
<evidence type="ECO:0000256" key="3">
    <source>
        <dbReference type="ARBA" id="ARBA00022763"/>
    </source>
</evidence>
<accession>A0ABQ0SH61</accession>
<dbReference type="EMBL" id="BJNN01000121">
    <property type="protein sequence ID" value="GEC64478.1"/>
    <property type="molecule type" value="Genomic_DNA"/>
</dbReference>
<reference evidence="7 8" key="1">
    <citation type="submission" date="2019-06" db="EMBL/GenBank/DDBJ databases">
        <title>Whole genome shotgun sequence of Komagataeibacter hansenii NBRC 14820.</title>
        <authorList>
            <person name="Hosoyama A."/>
            <person name="Uohara A."/>
            <person name="Ohji S."/>
            <person name="Ichikawa N."/>
        </authorList>
    </citation>
    <scope>NUCLEOTIDE SEQUENCE [LARGE SCALE GENOMIC DNA]</scope>
    <source>
        <strain evidence="7 8">NBRC 14820</strain>
    </source>
</reference>
<dbReference type="NCBIfam" id="TIGR00632">
    <property type="entry name" value="vsr"/>
    <property type="match status" value="1"/>
</dbReference>
<comment type="caution">
    <text evidence="7">The sequence shown here is derived from an EMBL/GenBank/DDBJ whole genome shotgun (WGS) entry which is preliminary data.</text>
</comment>
<keyword evidence="1" id="KW-0540">Nuclease</keyword>
<organism evidence="7 8">
    <name type="scientific">Novacetimonas hansenii</name>
    <name type="common">Komagataeibacter hansenii</name>
    <dbReference type="NCBI Taxonomy" id="436"/>
    <lineage>
        <taxon>Bacteria</taxon>
        <taxon>Pseudomonadati</taxon>
        <taxon>Pseudomonadota</taxon>
        <taxon>Alphaproteobacteria</taxon>
        <taxon>Acetobacterales</taxon>
        <taxon>Acetobacteraceae</taxon>
        <taxon>Novacetimonas</taxon>
    </lineage>
</organism>
<evidence type="ECO:0000256" key="6">
    <source>
        <dbReference type="ARBA" id="ARBA00029466"/>
    </source>
</evidence>
<comment type="similarity">
    <text evidence="6">Belongs to the Vsr family.</text>
</comment>
<evidence type="ECO:0000313" key="7">
    <source>
        <dbReference type="EMBL" id="GEC64478.1"/>
    </source>
</evidence>
<dbReference type="Pfam" id="PF03852">
    <property type="entry name" value="Vsr"/>
    <property type="match status" value="1"/>
</dbReference>
<evidence type="ECO:0000256" key="2">
    <source>
        <dbReference type="ARBA" id="ARBA00022759"/>
    </source>
</evidence>
<evidence type="ECO:0000256" key="4">
    <source>
        <dbReference type="ARBA" id="ARBA00022801"/>
    </source>
</evidence>
<evidence type="ECO:0000256" key="1">
    <source>
        <dbReference type="ARBA" id="ARBA00022722"/>
    </source>
</evidence>
<dbReference type="GO" id="GO:0004519">
    <property type="term" value="F:endonuclease activity"/>
    <property type="evidence" value="ECO:0007669"/>
    <property type="project" value="UniProtKB-KW"/>
</dbReference>
<keyword evidence="5" id="KW-0234">DNA repair</keyword>
<dbReference type="RefSeq" id="WP_003617682.1">
    <property type="nucleotide sequence ID" value="NZ_BJNN01000121.1"/>
</dbReference>
<keyword evidence="2 7" id="KW-0255">Endonuclease</keyword>
<dbReference type="InterPro" id="IPR004603">
    <property type="entry name" value="DNA_mismatch_endonuc_vsr"/>
</dbReference>
<dbReference type="CDD" id="cd00221">
    <property type="entry name" value="Vsr"/>
    <property type="match status" value="1"/>
</dbReference>
<dbReference type="Proteomes" id="UP000319478">
    <property type="component" value="Unassembled WGS sequence"/>
</dbReference>
<evidence type="ECO:0000256" key="5">
    <source>
        <dbReference type="ARBA" id="ARBA00023204"/>
    </source>
</evidence>
<protein>
    <submittedName>
        <fullName evidence="7">Very short patch repair endonuclease</fullName>
    </submittedName>
</protein>
<sequence>MIRAWLLPDIVSPEQRSRMMSGIRGKDTKPEMVLRRGLHALGFRFRLHDRKLPGTPDLVFPKYHAVILVHGCFWHGHDCHLFRLPGSRTEFWRTKIDRNRAVDVRTELALHDAGWRVGTVWECAMRGKGRLSMENILEVCSVWLKSDASELEIRGQ</sequence>
<name>A0ABQ0SH61_NOVHA</name>
<gene>
    <name evidence="7" type="ORF">GHA01_23270</name>
</gene>
<dbReference type="Gene3D" id="3.40.960.10">
    <property type="entry name" value="VSR Endonuclease"/>
    <property type="match status" value="1"/>
</dbReference>
<keyword evidence="8" id="KW-1185">Reference proteome</keyword>
<keyword evidence="3" id="KW-0227">DNA damage</keyword>
<proteinExistence type="inferred from homology"/>
<dbReference type="InterPro" id="IPR011335">
    <property type="entry name" value="Restrct_endonuc-II-like"/>
</dbReference>
<dbReference type="SUPFAM" id="SSF52980">
    <property type="entry name" value="Restriction endonuclease-like"/>
    <property type="match status" value="1"/>
</dbReference>